<comment type="caution">
    <text evidence="3">The sequence shown here is derived from an EMBL/GenBank/DDBJ whole genome shotgun (WGS) entry which is preliminary data.</text>
</comment>
<feature type="non-terminal residue" evidence="3">
    <location>
        <position position="1"/>
    </location>
</feature>
<dbReference type="EMBL" id="CAJMWQ010001277">
    <property type="protein sequence ID" value="CAE6443947.1"/>
    <property type="molecule type" value="Genomic_DNA"/>
</dbReference>
<protein>
    <recommendedName>
        <fullName evidence="2">GmrSD restriction endonucleases C-terminal domain-containing protein</fullName>
    </recommendedName>
</protein>
<accession>A0A8H3AZH4</accession>
<dbReference type="InterPro" id="IPR011089">
    <property type="entry name" value="GmrSD_C"/>
</dbReference>
<gene>
    <name evidence="3" type="ORF">RDB_LOCUS72762</name>
</gene>
<sequence>MQFACLLVLAGLVSASPLHLDREIGRRGNLPTPVSVATAKTYLAELKVAAPATDPSYDRNKFRHWITIEGKCDTRETVLKRDAATEVTVDSECRAIAGTWISDYDNREFSAAGGLDIDHIVPLKEAWQAGAWNWSDERRRDFANDLVRPQLLAV</sequence>
<reference evidence="3" key="1">
    <citation type="submission" date="2021-01" db="EMBL/GenBank/DDBJ databases">
        <authorList>
            <person name="Kaushik A."/>
        </authorList>
    </citation>
    <scope>NUCLEOTIDE SEQUENCE</scope>
    <source>
        <strain evidence="3">AG1-1B</strain>
    </source>
</reference>
<feature type="chain" id="PRO_5034273340" description="GmrSD restriction endonucleases C-terminal domain-containing protein" evidence="1">
    <location>
        <begin position="16"/>
        <end position="154"/>
    </location>
</feature>
<evidence type="ECO:0000313" key="4">
    <source>
        <dbReference type="Proteomes" id="UP000663826"/>
    </source>
</evidence>
<dbReference type="OrthoDB" id="263283at2759"/>
<dbReference type="Proteomes" id="UP000663826">
    <property type="component" value="Unassembled WGS sequence"/>
</dbReference>
<proteinExistence type="predicted"/>
<keyword evidence="1" id="KW-0732">Signal</keyword>
<dbReference type="PANTHER" id="PTHR24094:SF15">
    <property type="entry name" value="AMP-DEPENDENT SYNTHETASE_LIGASE DOMAIN-CONTAINING PROTEIN-RELATED"/>
    <property type="match status" value="1"/>
</dbReference>
<evidence type="ECO:0000259" key="2">
    <source>
        <dbReference type="Pfam" id="PF07510"/>
    </source>
</evidence>
<dbReference type="AlphaFoldDB" id="A0A8H3AZH4"/>
<organism evidence="3 4">
    <name type="scientific">Rhizoctonia solani</name>
    <dbReference type="NCBI Taxonomy" id="456999"/>
    <lineage>
        <taxon>Eukaryota</taxon>
        <taxon>Fungi</taxon>
        <taxon>Dikarya</taxon>
        <taxon>Basidiomycota</taxon>
        <taxon>Agaricomycotina</taxon>
        <taxon>Agaricomycetes</taxon>
        <taxon>Cantharellales</taxon>
        <taxon>Ceratobasidiaceae</taxon>
        <taxon>Rhizoctonia</taxon>
    </lineage>
</organism>
<feature type="signal peptide" evidence="1">
    <location>
        <begin position="1"/>
        <end position="15"/>
    </location>
</feature>
<dbReference type="PANTHER" id="PTHR24094">
    <property type="entry name" value="SECRETED PROTEIN"/>
    <property type="match status" value="1"/>
</dbReference>
<evidence type="ECO:0000313" key="3">
    <source>
        <dbReference type="EMBL" id="CAE6443947.1"/>
    </source>
</evidence>
<evidence type="ECO:0000256" key="1">
    <source>
        <dbReference type="SAM" id="SignalP"/>
    </source>
</evidence>
<dbReference type="Pfam" id="PF07510">
    <property type="entry name" value="GmrSD_C"/>
    <property type="match status" value="1"/>
</dbReference>
<feature type="domain" description="GmrSD restriction endonucleases C-terminal" evidence="2">
    <location>
        <begin position="102"/>
        <end position="146"/>
    </location>
</feature>
<name>A0A8H3AZH4_9AGAM</name>